<protein>
    <submittedName>
        <fullName evidence="2">Uncharacterized protein</fullName>
    </submittedName>
</protein>
<evidence type="ECO:0000256" key="1">
    <source>
        <dbReference type="SAM" id="Phobius"/>
    </source>
</evidence>
<feature type="transmembrane region" description="Helical" evidence="1">
    <location>
        <begin position="7"/>
        <end position="27"/>
    </location>
</feature>
<dbReference type="EMBL" id="GGEC01069948">
    <property type="protein sequence ID" value="MBX50432.1"/>
    <property type="molecule type" value="Transcribed_RNA"/>
</dbReference>
<keyword evidence="1" id="KW-0472">Membrane</keyword>
<organism evidence="2">
    <name type="scientific">Rhizophora mucronata</name>
    <name type="common">Asiatic mangrove</name>
    <dbReference type="NCBI Taxonomy" id="61149"/>
    <lineage>
        <taxon>Eukaryota</taxon>
        <taxon>Viridiplantae</taxon>
        <taxon>Streptophyta</taxon>
        <taxon>Embryophyta</taxon>
        <taxon>Tracheophyta</taxon>
        <taxon>Spermatophyta</taxon>
        <taxon>Magnoliopsida</taxon>
        <taxon>eudicotyledons</taxon>
        <taxon>Gunneridae</taxon>
        <taxon>Pentapetalae</taxon>
        <taxon>rosids</taxon>
        <taxon>fabids</taxon>
        <taxon>Malpighiales</taxon>
        <taxon>Rhizophoraceae</taxon>
        <taxon>Rhizophora</taxon>
    </lineage>
</organism>
<name>A0A2P2P6R3_RHIMU</name>
<proteinExistence type="predicted"/>
<evidence type="ECO:0000313" key="2">
    <source>
        <dbReference type="EMBL" id="MBX50432.1"/>
    </source>
</evidence>
<dbReference type="AlphaFoldDB" id="A0A2P2P6R3"/>
<reference evidence="2" key="1">
    <citation type="submission" date="2018-02" db="EMBL/GenBank/DDBJ databases">
        <title>Rhizophora mucronata_Transcriptome.</title>
        <authorList>
            <person name="Meera S.P."/>
            <person name="Sreeshan A."/>
            <person name="Augustine A."/>
        </authorList>
    </citation>
    <scope>NUCLEOTIDE SEQUENCE</scope>
    <source>
        <tissue evidence="2">Leaf</tissue>
    </source>
</reference>
<keyword evidence="1" id="KW-0812">Transmembrane</keyword>
<accession>A0A2P2P6R3</accession>
<keyword evidence="1" id="KW-1133">Transmembrane helix</keyword>
<sequence length="52" mass="5968">MVWIPHAMCIMCSLSFKFTIMCILYIIKGVIGTAEDFDCSFKPSYRIIVAIF</sequence>